<reference evidence="1 2" key="1">
    <citation type="submission" date="2024-01" db="EMBL/GenBank/DDBJ databases">
        <title>A telomere-to-telomere, gap-free genome of sweet tea (Lithocarpus litseifolius).</title>
        <authorList>
            <person name="Zhou J."/>
        </authorList>
    </citation>
    <scope>NUCLEOTIDE SEQUENCE [LARGE SCALE GENOMIC DNA]</scope>
    <source>
        <strain evidence="1">Zhou-2022a</strain>
        <tissue evidence="1">Leaf</tissue>
    </source>
</reference>
<dbReference type="EMBL" id="JAZDWU010000010">
    <property type="protein sequence ID" value="KAK9988704.1"/>
    <property type="molecule type" value="Genomic_DNA"/>
</dbReference>
<proteinExistence type="predicted"/>
<comment type="caution">
    <text evidence="1">The sequence shown here is derived from an EMBL/GenBank/DDBJ whole genome shotgun (WGS) entry which is preliminary data.</text>
</comment>
<evidence type="ECO:0000313" key="2">
    <source>
        <dbReference type="Proteomes" id="UP001459277"/>
    </source>
</evidence>
<keyword evidence="2" id="KW-1185">Reference proteome</keyword>
<name>A0AAW2BRY5_9ROSI</name>
<sequence>MIKWLIDNLKRPYYEKMISTQVTYFTSLIPIGECIGEGIRSKKIVDPKSLSSMVKQLVKKVTGSAPNIITNPLTPHQEGNVNAIITVEERVPDFSSPSFPWKAMLRALIEREIVQRDDCVAANLCPLANQSGTSCNAVSVGSRKDYDKYLPKRLGKVTSLPPSSVVIEEIIESPVDSESSNLGKGQALPVIEGFTLLVLTLLAIVGPASSSVQEGIASVPAVRGFDPLILPRPTLGIFGVSGSKALEAILPSPVVINPKTFSIALNLQTQEGVIIRMLKPFPCKDSDHVPWKYDVSLISTQTGKEEVCSNISSGLSRLTRNGRCYTLEELEKRRKKIGKRTVGPIRNRVTTKEVEEFLKIIKNSEYSVIQQLNRVSELESAWPSATLMALSMTSKIPKWVHRPVTITRILMM</sequence>
<dbReference type="PANTHER" id="PTHR32108">
    <property type="entry name" value="DNA-DIRECTED RNA POLYMERASE SUBUNIT ALPHA"/>
    <property type="match status" value="1"/>
</dbReference>
<dbReference type="PANTHER" id="PTHR32108:SF9">
    <property type="entry name" value="REVERSE TRANSCRIPTASE RNASE H-LIKE DOMAIN-CONTAINING PROTEIN"/>
    <property type="match status" value="1"/>
</dbReference>
<accession>A0AAW2BRY5</accession>
<organism evidence="1 2">
    <name type="scientific">Lithocarpus litseifolius</name>
    <dbReference type="NCBI Taxonomy" id="425828"/>
    <lineage>
        <taxon>Eukaryota</taxon>
        <taxon>Viridiplantae</taxon>
        <taxon>Streptophyta</taxon>
        <taxon>Embryophyta</taxon>
        <taxon>Tracheophyta</taxon>
        <taxon>Spermatophyta</taxon>
        <taxon>Magnoliopsida</taxon>
        <taxon>eudicotyledons</taxon>
        <taxon>Gunneridae</taxon>
        <taxon>Pentapetalae</taxon>
        <taxon>rosids</taxon>
        <taxon>fabids</taxon>
        <taxon>Fagales</taxon>
        <taxon>Fagaceae</taxon>
        <taxon>Lithocarpus</taxon>
    </lineage>
</organism>
<protein>
    <submittedName>
        <fullName evidence="1">Uncharacterized protein</fullName>
    </submittedName>
</protein>
<gene>
    <name evidence="1" type="ORF">SO802_028943</name>
</gene>
<evidence type="ECO:0000313" key="1">
    <source>
        <dbReference type="EMBL" id="KAK9988704.1"/>
    </source>
</evidence>
<dbReference type="Proteomes" id="UP001459277">
    <property type="component" value="Unassembled WGS sequence"/>
</dbReference>
<dbReference type="AlphaFoldDB" id="A0AAW2BRY5"/>